<dbReference type="GO" id="GO:0016779">
    <property type="term" value="F:nucleotidyltransferase activity"/>
    <property type="evidence" value="ECO:0007669"/>
    <property type="project" value="UniProtKB-KW"/>
</dbReference>
<dbReference type="AlphaFoldDB" id="A0A5B9W990"/>
<reference evidence="4 5" key="1">
    <citation type="submission" date="2019-08" db="EMBL/GenBank/DDBJ databases">
        <title>Deep-cultivation of Planctomycetes and their phenomic and genomic characterization uncovers novel biology.</title>
        <authorList>
            <person name="Wiegand S."/>
            <person name="Jogler M."/>
            <person name="Boedeker C."/>
            <person name="Pinto D."/>
            <person name="Vollmers J."/>
            <person name="Rivas-Marin E."/>
            <person name="Kohn T."/>
            <person name="Peeters S.H."/>
            <person name="Heuer A."/>
            <person name="Rast P."/>
            <person name="Oberbeckmann S."/>
            <person name="Bunk B."/>
            <person name="Jeske O."/>
            <person name="Meyerdierks A."/>
            <person name="Storesund J.E."/>
            <person name="Kallscheuer N."/>
            <person name="Luecker S."/>
            <person name="Lage O.M."/>
            <person name="Pohl T."/>
            <person name="Merkel B.J."/>
            <person name="Hornburger P."/>
            <person name="Mueller R.-W."/>
            <person name="Bruemmer F."/>
            <person name="Labrenz M."/>
            <person name="Spormann A.M."/>
            <person name="Op den Camp H."/>
            <person name="Overmann J."/>
            <person name="Amann R."/>
            <person name="Jetten M.S.M."/>
            <person name="Mascher T."/>
            <person name="Medema M.H."/>
            <person name="Devos D.P."/>
            <person name="Kaster A.-K."/>
            <person name="Ovreas L."/>
            <person name="Rohde M."/>
            <person name="Galperin M.Y."/>
            <person name="Jogler C."/>
        </authorList>
    </citation>
    <scope>NUCLEOTIDE SEQUENCE [LARGE SCALE GENOMIC DNA]</scope>
    <source>
        <strain evidence="4 5">OJF2</strain>
    </source>
</reference>
<feature type="domain" description="Nudix hydrolase" evidence="3">
    <location>
        <begin position="9"/>
        <end position="146"/>
    </location>
</feature>
<comment type="similarity">
    <text evidence="2">Belongs to the Nudix hydrolase family.</text>
</comment>
<dbReference type="InterPro" id="IPR000086">
    <property type="entry name" value="NUDIX_hydrolase_dom"/>
</dbReference>
<dbReference type="CDD" id="cd18873">
    <property type="entry name" value="NUDIX_NadM_like"/>
    <property type="match status" value="1"/>
</dbReference>
<gene>
    <name evidence="4" type="ORF">OJF2_57000</name>
</gene>
<dbReference type="EMBL" id="CP042997">
    <property type="protein sequence ID" value="QEH37113.1"/>
    <property type="molecule type" value="Genomic_DNA"/>
</dbReference>
<keyword evidence="5" id="KW-1185">Reference proteome</keyword>
<evidence type="ECO:0000256" key="1">
    <source>
        <dbReference type="ARBA" id="ARBA00022801"/>
    </source>
</evidence>
<dbReference type="InterPro" id="IPR020084">
    <property type="entry name" value="NUDIX_hydrolase_CS"/>
</dbReference>
<protein>
    <submittedName>
        <fullName evidence="4">Bifunctional NMN adenylyltransferase/Nudix hydrolase</fullName>
    </submittedName>
</protein>
<dbReference type="Gene3D" id="3.90.79.10">
    <property type="entry name" value="Nucleoside Triphosphate Pyrophosphohydrolase"/>
    <property type="match status" value="1"/>
</dbReference>
<name>A0A5B9W990_9BACT</name>
<evidence type="ECO:0000259" key="3">
    <source>
        <dbReference type="PROSITE" id="PS51462"/>
    </source>
</evidence>
<sequence>MPAPYCYDYPRPMVAVDLAVFAWTGDGLRVLLVRRRNEPFAGSWALPGGYLGMDESPEEGARRELREETGLVLPGPVEPLGFFGDPGRDPRGRTISLVHAAVVGPGDHPIEGSDDAAEAAWKPADADLRLAFDHAKILRAAGRWLMDGLRDGGLAKALFAGEPPQDSLVAIRRAIGSLEANPSAS</sequence>
<dbReference type="PANTHER" id="PTHR43736:SF1">
    <property type="entry name" value="DIHYDRONEOPTERIN TRIPHOSPHATE DIPHOSPHATASE"/>
    <property type="match status" value="1"/>
</dbReference>
<dbReference type="RefSeq" id="WP_210420205.1">
    <property type="nucleotide sequence ID" value="NZ_CP042997.1"/>
</dbReference>
<evidence type="ECO:0000313" key="4">
    <source>
        <dbReference type="EMBL" id="QEH37113.1"/>
    </source>
</evidence>
<keyword evidence="1 2" id="KW-0378">Hydrolase</keyword>
<keyword evidence="4" id="KW-0808">Transferase</keyword>
<keyword evidence="4" id="KW-0548">Nucleotidyltransferase</keyword>
<dbReference type="Pfam" id="PF00293">
    <property type="entry name" value="NUDIX"/>
    <property type="match status" value="1"/>
</dbReference>
<evidence type="ECO:0000256" key="2">
    <source>
        <dbReference type="RuleBase" id="RU003476"/>
    </source>
</evidence>
<organism evidence="4 5">
    <name type="scientific">Aquisphaera giovannonii</name>
    <dbReference type="NCBI Taxonomy" id="406548"/>
    <lineage>
        <taxon>Bacteria</taxon>
        <taxon>Pseudomonadati</taxon>
        <taxon>Planctomycetota</taxon>
        <taxon>Planctomycetia</taxon>
        <taxon>Isosphaerales</taxon>
        <taxon>Isosphaeraceae</taxon>
        <taxon>Aquisphaera</taxon>
    </lineage>
</organism>
<dbReference type="PROSITE" id="PS51462">
    <property type="entry name" value="NUDIX"/>
    <property type="match status" value="1"/>
</dbReference>
<accession>A0A5B9W990</accession>
<dbReference type="KEGG" id="agv:OJF2_57000"/>
<dbReference type="InterPro" id="IPR020476">
    <property type="entry name" value="Nudix_hydrolase"/>
</dbReference>
<proteinExistence type="inferred from homology"/>
<dbReference type="PRINTS" id="PR00502">
    <property type="entry name" value="NUDIXFAMILY"/>
</dbReference>
<dbReference type="InterPro" id="IPR015797">
    <property type="entry name" value="NUDIX_hydrolase-like_dom_sf"/>
</dbReference>
<dbReference type="PANTHER" id="PTHR43736">
    <property type="entry name" value="ADP-RIBOSE PYROPHOSPHATASE"/>
    <property type="match status" value="1"/>
</dbReference>
<dbReference type="Proteomes" id="UP000324233">
    <property type="component" value="Chromosome"/>
</dbReference>
<dbReference type="SUPFAM" id="SSF55811">
    <property type="entry name" value="Nudix"/>
    <property type="match status" value="1"/>
</dbReference>
<dbReference type="GO" id="GO:0016787">
    <property type="term" value="F:hydrolase activity"/>
    <property type="evidence" value="ECO:0007669"/>
    <property type="project" value="UniProtKB-KW"/>
</dbReference>
<evidence type="ECO:0000313" key="5">
    <source>
        <dbReference type="Proteomes" id="UP000324233"/>
    </source>
</evidence>
<dbReference type="PROSITE" id="PS00893">
    <property type="entry name" value="NUDIX_BOX"/>
    <property type="match status" value="1"/>
</dbReference>